<feature type="transmembrane region" description="Helical" evidence="6">
    <location>
        <begin position="140"/>
        <end position="160"/>
    </location>
</feature>
<dbReference type="Gene3D" id="1.20.950.20">
    <property type="entry name" value="Transmembrane di-heme cytochromes, Chain C"/>
    <property type="match status" value="1"/>
</dbReference>
<dbReference type="InterPro" id="IPR016174">
    <property type="entry name" value="Di-haem_cyt_TM"/>
</dbReference>
<dbReference type="InterPro" id="IPR051542">
    <property type="entry name" value="Hydrogenase_cytochrome"/>
</dbReference>
<evidence type="ECO:0000256" key="1">
    <source>
        <dbReference type="ARBA" id="ARBA00004651"/>
    </source>
</evidence>
<comment type="caution">
    <text evidence="8">The sequence shown here is derived from an EMBL/GenBank/DDBJ whole genome shotgun (WGS) entry which is preliminary data.</text>
</comment>
<dbReference type="GO" id="GO:0022904">
    <property type="term" value="P:respiratory electron transport chain"/>
    <property type="evidence" value="ECO:0007669"/>
    <property type="project" value="InterPro"/>
</dbReference>
<dbReference type="GO" id="GO:0005886">
    <property type="term" value="C:plasma membrane"/>
    <property type="evidence" value="ECO:0007669"/>
    <property type="project" value="UniProtKB-SubCell"/>
</dbReference>
<comment type="subcellular location">
    <subcellularLocation>
        <location evidence="1">Cell membrane</location>
        <topology evidence="1">Multi-pass membrane protein</topology>
    </subcellularLocation>
</comment>
<dbReference type="OrthoDB" id="9781740at2"/>
<keyword evidence="9" id="KW-1185">Reference proteome</keyword>
<accession>A0A3A8PNK3</accession>
<dbReference type="Proteomes" id="UP000267003">
    <property type="component" value="Unassembled WGS sequence"/>
</dbReference>
<feature type="transmembrane region" description="Helical" evidence="6">
    <location>
        <begin position="75"/>
        <end position="96"/>
    </location>
</feature>
<keyword evidence="5 6" id="KW-0472">Membrane</keyword>
<protein>
    <submittedName>
        <fullName evidence="8">Thiosulfate reductase</fullName>
    </submittedName>
</protein>
<sequence>MHPPEPRRPQPWPIRLAHWANVPLLAILAASGLQILVAYPRMGPRGRPFALYPFQDAVPPSWLRLGDWLAGARSWHFAFGWFLALNGLVYVLYLALSGEWRRRLFLPRRDTRDAVATLAYYLRLRPAPAQTGLYNGLQRLAYTAALFMGALSVLSGLVLYKPVQLQWLTALFGGYDPARFVHLLLLALLALFTVGHVVLVALHPRTFGEMLTGGRKTDAR</sequence>
<evidence type="ECO:0000256" key="6">
    <source>
        <dbReference type="SAM" id="Phobius"/>
    </source>
</evidence>
<keyword evidence="3 6" id="KW-0812">Transmembrane</keyword>
<dbReference type="RefSeq" id="WP_120560472.1">
    <property type="nucleotide sequence ID" value="NZ_RAWK01000420.1"/>
</dbReference>
<evidence type="ECO:0000313" key="8">
    <source>
        <dbReference type="EMBL" id="RKH53204.1"/>
    </source>
</evidence>
<dbReference type="SUPFAM" id="SSF81342">
    <property type="entry name" value="Transmembrane di-heme cytochromes"/>
    <property type="match status" value="1"/>
</dbReference>
<dbReference type="InterPro" id="IPR011577">
    <property type="entry name" value="Cyt_b561_bac/Ni-Hgenase"/>
</dbReference>
<feature type="domain" description="Cytochrome b561 bacterial/Ni-hydrogenase" evidence="7">
    <location>
        <begin position="11"/>
        <end position="213"/>
    </location>
</feature>
<evidence type="ECO:0000256" key="5">
    <source>
        <dbReference type="ARBA" id="ARBA00023136"/>
    </source>
</evidence>
<evidence type="ECO:0000256" key="2">
    <source>
        <dbReference type="ARBA" id="ARBA00022475"/>
    </source>
</evidence>
<organism evidence="8 9">
    <name type="scientific">Corallococcus aberystwythensis</name>
    <dbReference type="NCBI Taxonomy" id="2316722"/>
    <lineage>
        <taxon>Bacteria</taxon>
        <taxon>Pseudomonadati</taxon>
        <taxon>Myxococcota</taxon>
        <taxon>Myxococcia</taxon>
        <taxon>Myxococcales</taxon>
        <taxon>Cystobacterineae</taxon>
        <taxon>Myxococcaceae</taxon>
        <taxon>Corallococcus</taxon>
    </lineage>
</organism>
<reference evidence="9" key="1">
    <citation type="submission" date="2018-09" db="EMBL/GenBank/DDBJ databases">
        <authorList>
            <person name="Livingstone P.G."/>
            <person name="Whitworth D.E."/>
        </authorList>
    </citation>
    <scope>NUCLEOTIDE SEQUENCE [LARGE SCALE GENOMIC DNA]</scope>
    <source>
        <strain evidence="9">AB050A</strain>
    </source>
</reference>
<proteinExistence type="predicted"/>
<evidence type="ECO:0000259" key="7">
    <source>
        <dbReference type="Pfam" id="PF01292"/>
    </source>
</evidence>
<evidence type="ECO:0000256" key="4">
    <source>
        <dbReference type="ARBA" id="ARBA00022989"/>
    </source>
</evidence>
<feature type="transmembrane region" description="Helical" evidence="6">
    <location>
        <begin position="20"/>
        <end position="39"/>
    </location>
</feature>
<name>A0A3A8PNK3_9BACT</name>
<feature type="transmembrane region" description="Helical" evidence="6">
    <location>
        <begin position="180"/>
        <end position="202"/>
    </location>
</feature>
<gene>
    <name evidence="8" type="ORF">D7W81_39370</name>
</gene>
<evidence type="ECO:0000313" key="9">
    <source>
        <dbReference type="Proteomes" id="UP000267003"/>
    </source>
</evidence>
<dbReference type="PANTHER" id="PTHR30485:SF1">
    <property type="entry name" value="CYTOCHROME YDHU-RELATED"/>
    <property type="match status" value="1"/>
</dbReference>
<dbReference type="AlphaFoldDB" id="A0A3A8PNK3"/>
<dbReference type="Pfam" id="PF01292">
    <property type="entry name" value="Ni_hydr_CYTB"/>
    <property type="match status" value="1"/>
</dbReference>
<dbReference type="PANTHER" id="PTHR30485">
    <property type="entry name" value="NI/FE-HYDROGENASE 1 B-TYPE CYTOCHROME SUBUNIT"/>
    <property type="match status" value="1"/>
</dbReference>
<dbReference type="EMBL" id="RAWK01000420">
    <property type="protein sequence ID" value="RKH53204.1"/>
    <property type="molecule type" value="Genomic_DNA"/>
</dbReference>
<evidence type="ECO:0000256" key="3">
    <source>
        <dbReference type="ARBA" id="ARBA00022692"/>
    </source>
</evidence>
<dbReference type="GO" id="GO:0009055">
    <property type="term" value="F:electron transfer activity"/>
    <property type="evidence" value="ECO:0007669"/>
    <property type="project" value="InterPro"/>
</dbReference>
<keyword evidence="4 6" id="KW-1133">Transmembrane helix</keyword>
<dbReference type="GO" id="GO:0020037">
    <property type="term" value="F:heme binding"/>
    <property type="evidence" value="ECO:0007669"/>
    <property type="project" value="TreeGrafter"/>
</dbReference>
<keyword evidence="2" id="KW-1003">Cell membrane</keyword>